<evidence type="ECO:0000256" key="1">
    <source>
        <dbReference type="SAM" id="Phobius"/>
    </source>
</evidence>
<organism evidence="2 3">
    <name type="scientific">Gryllotalpicola daejeonensis</name>
    <dbReference type="NCBI Taxonomy" id="993087"/>
    <lineage>
        <taxon>Bacteria</taxon>
        <taxon>Bacillati</taxon>
        <taxon>Actinomycetota</taxon>
        <taxon>Actinomycetes</taxon>
        <taxon>Micrococcales</taxon>
        <taxon>Microbacteriaceae</taxon>
        <taxon>Gryllotalpicola</taxon>
    </lineage>
</organism>
<protein>
    <submittedName>
        <fullName evidence="2">Uncharacterized protein</fullName>
    </submittedName>
</protein>
<feature type="transmembrane region" description="Helical" evidence="1">
    <location>
        <begin position="46"/>
        <end position="67"/>
    </location>
</feature>
<gene>
    <name evidence="2" type="ORF">GCM10022286_23980</name>
</gene>
<feature type="transmembrane region" description="Helical" evidence="1">
    <location>
        <begin position="14"/>
        <end position="34"/>
    </location>
</feature>
<keyword evidence="3" id="KW-1185">Reference proteome</keyword>
<feature type="transmembrane region" description="Helical" evidence="1">
    <location>
        <begin position="121"/>
        <end position="141"/>
    </location>
</feature>
<dbReference type="EMBL" id="BAABBV010000001">
    <property type="protein sequence ID" value="GAA4163468.1"/>
    <property type="molecule type" value="Genomic_DNA"/>
</dbReference>
<evidence type="ECO:0000313" key="2">
    <source>
        <dbReference type="EMBL" id="GAA4163468.1"/>
    </source>
</evidence>
<accession>A0ABP7ZLS8</accession>
<proteinExistence type="predicted"/>
<keyword evidence="1" id="KW-0812">Transmembrane</keyword>
<reference evidence="2" key="1">
    <citation type="journal article" date="2014" name="Int. J. Syst. Evol. Microbiol.">
        <title>Complete genome of a new Firmicutes species belonging to the dominant human colonic microbiota ('Ruminococcus bicirculans') reveals two chromosomes and a selective capacity to utilize plant glucans.</title>
        <authorList>
            <consortium name="NISC Comparative Sequencing Program"/>
            <person name="Wegmann U."/>
            <person name="Louis P."/>
            <person name="Goesmann A."/>
            <person name="Henrissat B."/>
            <person name="Duncan S.H."/>
            <person name="Flint H.J."/>
        </authorList>
    </citation>
    <scope>NUCLEOTIDE SEQUENCE</scope>
    <source>
        <strain evidence="2">JCM 17590</strain>
    </source>
</reference>
<feature type="transmembrane region" description="Helical" evidence="1">
    <location>
        <begin position="147"/>
        <end position="169"/>
    </location>
</feature>
<evidence type="ECO:0000313" key="3">
    <source>
        <dbReference type="Proteomes" id="UP001415169"/>
    </source>
</evidence>
<name>A0ABP7ZLS8_9MICO</name>
<dbReference type="Proteomes" id="UP001415169">
    <property type="component" value="Unassembled WGS sequence"/>
</dbReference>
<comment type="caution">
    <text evidence="2">The sequence shown here is derived from an EMBL/GenBank/DDBJ whole genome shotgun (WGS) entry which is preliminary data.</text>
</comment>
<keyword evidence="1" id="KW-0472">Membrane</keyword>
<keyword evidence="1" id="KW-1133">Transmembrane helix</keyword>
<sequence length="308" mass="33083">MSWQGKSLAVVERVLGVIAAAGLVVLLSAFAYALFSPHGSKSTVPFGLIIPTAAVAFAVGFWGWGWIGGIREQAREFNAMARGAGFDLAGSLSASRVGLESRTRISLVPVSEDHSRALERAATSALACAVAGSLLGAGAVWLDWHPILRWMPFSAALLALIGVAVLLWLRTPLGIDRQALAALAGISSSAKAWAAEQTASTRWLAEHLAQSRLRVGRRIYWALDRDSLSLWVRTRSELEYVFSLPRDLIHAAEAQWVPRMFDYQPGVLLDLKSPGGKMSSIRVRVVRGIGHYAAAASELSQAINSDAT</sequence>
<reference evidence="2" key="2">
    <citation type="submission" date="2023-12" db="EMBL/GenBank/DDBJ databases">
        <authorList>
            <person name="Sun Q."/>
            <person name="Inoue M."/>
        </authorList>
    </citation>
    <scope>NUCLEOTIDE SEQUENCE</scope>
    <source>
        <strain evidence="2">JCM 17590</strain>
    </source>
</reference>